<proteinExistence type="predicted"/>
<evidence type="ECO:0000256" key="1">
    <source>
        <dbReference type="SAM" id="Phobius"/>
    </source>
</evidence>
<feature type="non-terminal residue" evidence="2">
    <location>
        <position position="1"/>
    </location>
</feature>
<reference evidence="2" key="1">
    <citation type="submission" date="2018-05" db="EMBL/GenBank/DDBJ databases">
        <authorList>
            <person name="Lanie J.A."/>
            <person name="Ng W.-L."/>
            <person name="Kazmierczak K.M."/>
            <person name="Andrzejewski T.M."/>
            <person name="Davidsen T.M."/>
            <person name="Wayne K.J."/>
            <person name="Tettelin H."/>
            <person name="Glass J.I."/>
            <person name="Rusch D."/>
            <person name="Podicherti R."/>
            <person name="Tsui H.-C.T."/>
            <person name="Winkler M.E."/>
        </authorList>
    </citation>
    <scope>NUCLEOTIDE SEQUENCE</scope>
</reference>
<feature type="transmembrane region" description="Helical" evidence="1">
    <location>
        <begin position="12"/>
        <end position="30"/>
    </location>
</feature>
<protein>
    <submittedName>
        <fullName evidence="2">Uncharacterized protein</fullName>
    </submittedName>
</protein>
<keyword evidence="1" id="KW-1133">Transmembrane helix</keyword>
<organism evidence="2">
    <name type="scientific">marine metagenome</name>
    <dbReference type="NCBI Taxonomy" id="408172"/>
    <lineage>
        <taxon>unclassified sequences</taxon>
        <taxon>metagenomes</taxon>
        <taxon>ecological metagenomes</taxon>
    </lineage>
</organism>
<dbReference type="AlphaFoldDB" id="A0A381QFQ3"/>
<accession>A0A381QFQ3</accession>
<keyword evidence="1" id="KW-0812">Transmembrane</keyword>
<dbReference type="EMBL" id="UINC01001329">
    <property type="protein sequence ID" value="SUZ77810.1"/>
    <property type="molecule type" value="Genomic_DNA"/>
</dbReference>
<gene>
    <name evidence="2" type="ORF">METZ01_LOCUS30664</name>
</gene>
<evidence type="ECO:0000313" key="2">
    <source>
        <dbReference type="EMBL" id="SUZ77810.1"/>
    </source>
</evidence>
<keyword evidence="1" id="KW-0472">Membrane</keyword>
<sequence>VADDPTGPNRRLNTVIAGWVCIALGAGVILSEASLFALAVAAPLSIGGTVLLVLGLGMSSDVGLNSSRVASWAPDPTKMPDAGRAMYRVDTTLSEPIRTSILCGRCAQLGWVDGVKPSEYTCPGCGTELWFSEEE</sequence>
<name>A0A381QFQ3_9ZZZZ</name>
<feature type="transmembrane region" description="Helical" evidence="1">
    <location>
        <begin position="36"/>
        <end position="58"/>
    </location>
</feature>